<feature type="domain" description="Transcription regulator PadR N-terminal" evidence="1">
    <location>
        <begin position="15"/>
        <end position="86"/>
    </location>
</feature>
<proteinExistence type="predicted"/>
<dbReference type="InterPro" id="IPR036390">
    <property type="entry name" value="WH_DNA-bd_sf"/>
</dbReference>
<dbReference type="InterPro" id="IPR005149">
    <property type="entry name" value="Tscrpt_reg_PadR_N"/>
</dbReference>
<dbReference type="RefSeq" id="WP_204695108.1">
    <property type="nucleotide sequence ID" value="NZ_JAFBEC010000001.1"/>
</dbReference>
<dbReference type="EMBL" id="JAFBEC010000001">
    <property type="protein sequence ID" value="MBM7630946.1"/>
    <property type="molecule type" value="Genomic_DNA"/>
</dbReference>
<sequence length="112" mass="12911">MSQTQMLKGIIDGCLLAIINEEECYGYEMATRLSHYGFSSISEGTIYPVLLRLQREELVSSTRKQSTAGPKRKYYNLTQKGEDELAVFLRNWNEISRNVNAVITREVEEEEK</sequence>
<dbReference type="PANTHER" id="PTHR33169:SF25">
    <property type="entry name" value="DNA-BINDING PROTEIN YIZB-RELATED"/>
    <property type="match status" value="1"/>
</dbReference>
<dbReference type="Pfam" id="PF03551">
    <property type="entry name" value="PadR"/>
    <property type="match status" value="1"/>
</dbReference>
<protein>
    <submittedName>
        <fullName evidence="2">PadR family transcriptional regulator PadR</fullName>
    </submittedName>
</protein>
<evidence type="ECO:0000313" key="2">
    <source>
        <dbReference type="EMBL" id="MBM7630946.1"/>
    </source>
</evidence>
<evidence type="ECO:0000259" key="1">
    <source>
        <dbReference type="Pfam" id="PF03551"/>
    </source>
</evidence>
<gene>
    <name evidence="2" type="ORF">JOD17_000037</name>
</gene>
<accession>A0ABS2P717</accession>
<name>A0ABS2P717_9BACL</name>
<dbReference type="InterPro" id="IPR052509">
    <property type="entry name" value="Metal_resp_DNA-bind_regulator"/>
</dbReference>
<dbReference type="Proteomes" id="UP000741863">
    <property type="component" value="Unassembled WGS sequence"/>
</dbReference>
<dbReference type="InterPro" id="IPR036388">
    <property type="entry name" value="WH-like_DNA-bd_sf"/>
</dbReference>
<organism evidence="2 3">
    <name type="scientific">Geomicrobium sediminis</name>
    <dbReference type="NCBI Taxonomy" id="1347788"/>
    <lineage>
        <taxon>Bacteria</taxon>
        <taxon>Bacillati</taxon>
        <taxon>Bacillota</taxon>
        <taxon>Bacilli</taxon>
        <taxon>Bacillales</taxon>
        <taxon>Geomicrobium</taxon>
    </lineage>
</organism>
<reference evidence="2 3" key="1">
    <citation type="submission" date="2021-01" db="EMBL/GenBank/DDBJ databases">
        <title>Genomic Encyclopedia of Type Strains, Phase IV (KMG-IV): sequencing the most valuable type-strain genomes for metagenomic binning, comparative biology and taxonomic classification.</title>
        <authorList>
            <person name="Goeker M."/>
        </authorList>
    </citation>
    <scope>NUCLEOTIDE SEQUENCE [LARGE SCALE GENOMIC DNA]</scope>
    <source>
        <strain evidence="2 3">DSM 25540</strain>
    </source>
</reference>
<keyword evidence="3" id="KW-1185">Reference proteome</keyword>
<dbReference type="Gene3D" id="1.10.10.10">
    <property type="entry name" value="Winged helix-like DNA-binding domain superfamily/Winged helix DNA-binding domain"/>
    <property type="match status" value="1"/>
</dbReference>
<dbReference type="SUPFAM" id="SSF46785">
    <property type="entry name" value="Winged helix' DNA-binding domain"/>
    <property type="match status" value="1"/>
</dbReference>
<dbReference type="PANTHER" id="PTHR33169">
    <property type="entry name" value="PADR-FAMILY TRANSCRIPTIONAL REGULATOR"/>
    <property type="match status" value="1"/>
</dbReference>
<evidence type="ECO:0000313" key="3">
    <source>
        <dbReference type="Proteomes" id="UP000741863"/>
    </source>
</evidence>
<comment type="caution">
    <text evidence="2">The sequence shown here is derived from an EMBL/GenBank/DDBJ whole genome shotgun (WGS) entry which is preliminary data.</text>
</comment>